<proteinExistence type="predicted"/>
<dbReference type="EMBL" id="LSRX01000218">
    <property type="protein sequence ID" value="OLQ04127.1"/>
    <property type="molecule type" value="Genomic_DNA"/>
</dbReference>
<sequence>MKVMLVGIPNLTRSKDHLRQAALDAEVQAKLAMDELQEDQAIKQQQAKVKMAEEKIDDLEASAKGENRGQKSP</sequence>
<evidence type="ECO:0000313" key="2">
    <source>
        <dbReference type="EMBL" id="OLQ04127.1"/>
    </source>
</evidence>
<dbReference type="AlphaFoldDB" id="A0A1Q9E9N8"/>
<evidence type="ECO:0000256" key="1">
    <source>
        <dbReference type="SAM" id="MobiDB-lite"/>
    </source>
</evidence>
<evidence type="ECO:0000313" key="3">
    <source>
        <dbReference type="Proteomes" id="UP000186817"/>
    </source>
</evidence>
<reference evidence="2 3" key="1">
    <citation type="submission" date="2016-02" db="EMBL/GenBank/DDBJ databases">
        <title>Genome analysis of coral dinoflagellate symbionts highlights evolutionary adaptations to a symbiotic lifestyle.</title>
        <authorList>
            <person name="Aranda M."/>
            <person name="Li Y."/>
            <person name="Liew Y.J."/>
            <person name="Baumgarten S."/>
            <person name="Simakov O."/>
            <person name="Wilson M."/>
            <person name="Piel J."/>
            <person name="Ashoor H."/>
            <person name="Bougouffa S."/>
            <person name="Bajic V.B."/>
            <person name="Ryu T."/>
            <person name="Ravasi T."/>
            <person name="Bayer T."/>
            <person name="Micklem G."/>
            <person name="Kim H."/>
            <person name="Bhak J."/>
            <person name="Lajeunesse T.C."/>
            <person name="Voolstra C.R."/>
        </authorList>
    </citation>
    <scope>NUCLEOTIDE SEQUENCE [LARGE SCALE GENOMIC DNA]</scope>
    <source>
        <strain evidence="2 3">CCMP2467</strain>
    </source>
</reference>
<name>A0A1Q9E9N8_SYMMI</name>
<dbReference type="Proteomes" id="UP000186817">
    <property type="component" value="Unassembled WGS sequence"/>
</dbReference>
<organism evidence="2 3">
    <name type="scientific">Symbiodinium microadriaticum</name>
    <name type="common">Dinoflagellate</name>
    <name type="synonym">Zooxanthella microadriatica</name>
    <dbReference type="NCBI Taxonomy" id="2951"/>
    <lineage>
        <taxon>Eukaryota</taxon>
        <taxon>Sar</taxon>
        <taxon>Alveolata</taxon>
        <taxon>Dinophyceae</taxon>
        <taxon>Suessiales</taxon>
        <taxon>Symbiodiniaceae</taxon>
        <taxon>Symbiodinium</taxon>
    </lineage>
</organism>
<accession>A0A1Q9E9N8</accession>
<comment type="caution">
    <text evidence="2">The sequence shown here is derived from an EMBL/GenBank/DDBJ whole genome shotgun (WGS) entry which is preliminary data.</text>
</comment>
<feature type="region of interest" description="Disordered" evidence="1">
    <location>
        <begin position="54"/>
        <end position="73"/>
    </location>
</feature>
<protein>
    <submittedName>
        <fullName evidence="2">Uncharacterized protein</fullName>
    </submittedName>
</protein>
<keyword evidence="3" id="KW-1185">Reference proteome</keyword>
<feature type="compositionally biased region" description="Basic and acidic residues" evidence="1">
    <location>
        <begin position="61"/>
        <end position="73"/>
    </location>
</feature>
<gene>
    <name evidence="2" type="ORF">AK812_SmicGene12844</name>
</gene>